<evidence type="ECO:0000313" key="2">
    <source>
        <dbReference type="EMBL" id="GIY58966.1"/>
    </source>
</evidence>
<dbReference type="EMBL" id="BPLQ01011574">
    <property type="protein sequence ID" value="GIY58966.1"/>
    <property type="molecule type" value="Genomic_DNA"/>
</dbReference>
<comment type="caution">
    <text evidence="2">The sequence shown here is derived from an EMBL/GenBank/DDBJ whole genome shotgun (WGS) entry which is preliminary data.</text>
</comment>
<keyword evidence="3" id="KW-1185">Reference proteome</keyword>
<feature type="compositionally biased region" description="Low complexity" evidence="1">
    <location>
        <begin position="211"/>
        <end position="232"/>
    </location>
</feature>
<reference evidence="2 3" key="1">
    <citation type="submission" date="2021-06" db="EMBL/GenBank/DDBJ databases">
        <title>Caerostris darwini draft genome.</title>
        <authorList>
            <person name="Kono N."/>
            <person name="Arakawa K."/>
        </authorList>
    </citation>
    <scope>NUCLEOTIDE SEQUENCE [LARGE SCALE GENOMIC DNA]</scope>
</reference>
<dbReference type="AlphaFoldDB" id="A0AAV4UML8"/>
<evidence type="ECO:0000256" key="1">
    <source>
        <dbReference type="SAM" id="MobiDB-lite"/>
    </source>
</evidence>
<sequence length="292" mass="32917">MASILTLIWRSSRVFQICLRSMDPLENRTSFAAEDRRLFETEILNWRDLIGLLEQKNQMVILQWISPTPLGQKSNAQIHHLNPAIKSSIPPPQSSNQTFKSTFPIHQSNLQIYFLNPAIKSSNLPPQPTNLILKSTSSIQQLNPEIHVLIHQTNPQIYIRSSLIKFSNPTPQSTNQILKSPLSPAIKSLNPPFQSTNQILHLSSPIQSSRLSSQSTNQILKSSNKTLKSTSSIQQSNPQTYFLNPPFKFSNHQTNPQIHLFNQSTKSLKSPPQSPNQILKSTTSIQQLKSTS</sequence>
<protein>
    <submittedName>
        <fullName evidence="2">Uncharacterized protein</fullName>
    </submittedName>
</protein>
<feature type="region of interest" description="Disordered" evidence="1">
    <location>
        <begin position="211"/>
        <end position="235"/>
    </location>
</feature>
<gene>
    <name evidence="2" type="ORF">CDAR_87451</name>
</gene>
<proteinExistence type="predicted"/>
<dbReference type="Proteomes" id="UP001054837">
    <property type="component" value="Unassembled WGS sequence"/>
</dbReference>
<evidence type="ECO:0000313" key="3">
    <source>
        <dbReference type="Proteomes" id="UP001054837"/>
    </source>
</evidence>
<accession>A0AAV4UML8</accession>
<name>A0AAV4UML8_9ARAC</name>
<feature type="region of interest" description="Disordered" evidence="1">
    <location>
        <begin position="264"/>
        <end position="292"/>
    </location>
</feature>
<organism evidence="2 3">
    <name type="scientific">Caerostris darwini</name>
    <dbReference type="NCBI Taxonomy" id="1538125"/>
    <lineage>
        <taxon>Eukaryota</taxon>
        <taxon>Metazoa</taxon>
        <taxon>Ecdysozoa</taxon>
        <taxon>Arthropoda</taxon>
        <taxon>Chelicerata</taxon>
        <taxon>Arachnida</taxon>
        <taxon>Araneae</taxon>
        <taxon>Araneomorphae</taxon>
        <taxon>Entelegynae</taxon>
        <taxon>Araneoidea</taxon>
        <taxon>Araneidae</taxon>
        <taxon>Caerostris</taxon>
    </lineage>
</organism>